<gene>
    <name evidence="2" type="ORF">SBA5_620014</name>
</gene>
<reference evidence="3" key="1">
    <citation type="submission" date="2018-02" db="EMBL/GenBank/DDBJ databases">
        <authorList>
            <person name="Hausmann B."/>
        </authorList>
    </citation>
    <scope>NUCLEOTIDE SEQUENCE [LARGE SCALE GENOMIC DNA]</scope>
    <source>
        <strain evidence="3">Peat soil MAG SbA5</strain>
    </source>
</reference>
<dbReference type="EMBL" id="OKRB01000122">
    <property type="protein sequence ID" value="SPE28017.1"/>
    <property type="molecule type" value="Genomic_DNA"/>
</dbReference>
<name>A0A2N9LXR7_9BACT</name>
<dbReference type="InterPro" id="IPR002716">
    <property type="entry name" value="PIN_dom"/>
</dbReference>
<proteinExistence type="predicted"/>
<dbReference type="InterPro" id="IPR029060">
    <property type="entry name" value="PIN-like_dom_sf"/>
</dbReference>
<dbReference type="Pfam" id="PF01850">
    <property type="entry name" value="PIN"/>
    <property type="match status" value="1"/>
</dbReference>
<feature type="domain" description="PIN" evidence="1">
    <location>
        <begin position="6"/>
        <end position="119"/>
    </location>
</feature>
<dbReference type="SUPFAM" id="SSF88723">
    <property type="entry name" value="PIN domain-like"/>
    <property type="match status" value="1"/>
</dbReference>
<organism evidence="2 3">
    <name type="scientific">Candidatus Sulfuritelmatomonas gaucii</name>
    <dbReference type="NCBI Taxonomy" id="2043161"/>
    <lineage>
        <taxon>Bacteria</taxon>
        <taxon>Pseudomonadati</taxon>
        <taxon>Acidobacteriota</taxon>
        <taxon>Terriglobia</taxon>
        <taxon>Terriglobales</taxon>
        <taxon>Acidobacteriaceae</taxon>
        <taxon>Candidatus Sulfuritelmatomonas</taxon>
    </lineage>
</organism>
<sequence>MDSPAVLDASALLALLRNEKGAATVYACLSAAVVSTVNLAEVQSKLVAAGLSEQDAWWHIAEAGCPSALFDEEQARIAGGLIRITRPYGLSLGDRACLALAIQRKATVYTTDTTWKNVGVGVDVEVIR</sequence>
<dbReference type="Gene3D" id="3.40.50.1010">
    <property type="entry name" value="5'-nuclease"/>
    <property type="match status" value="1"/>
</dbReference>
<evidence type="ECO:0000313" key="3">
    <source>
        <dbReference type="Proteomes" id="UP000239735"/>
    </source>
</evidence>
<protein>
    <recommendedName>
        <fullName evidence="1">PIN domain-containing protein</fullName>
    </recommendedName>
</protein>
<dbReference type="AlphaFoldDB" id="A0A2N9LXR7"/>
<dbReference type="Proteomes" id="UP000239735">
    <property type="component" value="Unassembled WGS sequence"/>
</dbReference>
<evidence type="ECO:0000313" key="2">
    <source>
        <dbReference type="EMBL" id="SPE28017.1"/>
    </source>
</evidence>
<accession>A0A2N9LXR7</accession>
<evidence type="ECO:0000259" key="1">
    <source>
        <dbReference type="Pfam" id="PF01850"/>
    </source>
</evidence>
<dbReference type="CDD" id="cd18682">
    <property type="entry name" value="PIN_VapC-like"/>
    <property type="match status" value="1"/>
</dbReference>